<proteinExistence type="predicted"/>
<evidence type="ECO:0000313" key="5">
    <source>
        <dbReference type="Proteomes" id="UP000182045"/>
    </source>
</evidence>
<comment type="caution">
    <text evidence="4">The sequence shown here is derived from an EMBL/GenBank/DDBJ whole genome shotgun (WGS) entry which is preliminary data.</text>
</comment>
<dbReference type="InterPro" id="IPR002110">
    <property type="entry name" value="Ankyrin_rpt"/>
</dbReference>
<evidence type="ECO:0000313" key="4">
    <source>
        <dbReference type="EMBL" id="CUX80673.1"/>
    </source>
</evidence>
<feature type="repeat" description="ANK" evidence="3">
    <location>
        <begin position="669"/>
        <end position="701"/>
    </location>
</feature>
<reference evidence="4 5" key="1">
    <citation type="submission" date="2016-01" db="EMBL/GenBank/DDBJ databases">
        <authorList>
            <person name="Varghese N."/>
        </authorList>
    </citation>
    <scope>NUCLEOTIDE SEQUENCE [LARGE SCALE GENOMIC DNA]</scope>
    <source>
        <strain evidence="4 5">HL-91</strain>
    </source>
</reference>
<evidence type="ECO:0000256" key="2">
    <source>
        <dbReference type="ARBA" id="ARBA00023043"/>
    </source>
</evidence>
<dbReference type="PROSITE" id="PS50297">
    <property type="entry name" value="ANK_REP_REGION"/>
    <property type="match status" value="1"/>
</dbReference>
<dbReference type="SUPFAM" id="SSF48403">
    <property type="entry name" value="Ankyrin repeat"/>
    <property type="match status" value="1"/>
</dbReference>
<dbReference type="EMBL" id="FBYC01000004">
    <property type="protein sequence ID" value="CUX80673.1"/>
    <property type="molecule type" value="Genomic_DNA"/>
</dbReference>
<accession>A0ABM9VS59</accession>
<name>A0ABM9VS59_9RHOB</name>
<dbReference type="PROSITE" id="PS50088">
    <property type="entry name" value="ANK_REPEAT"/>
    <property type="match status" value="1"/>
</dbReference>
<sequence length="782" mass="88744">MTVSDTQRIAQLPTSHSALLYAVSLFCAPEWQHSERRRYALSEMRLERGADRTIELIDLLRQSLRQDQASTLWGDVVEQLLRLGNSLDALELHTRTYSATPQQTLCVLLAFDVMPALGRTWGFWCQDEALLPQMPEDDLWFLPHQDPANPDRLILPVEKVLSWWLEKFDGPLDRLWGEYDDERRRTLDNWKSGRTTPALSKIMEWFSDDYQFSHKSSDEAHLSTTQLRSLLLWARAIEQAYKDLVGYLTPGCSPNDTDPIRNKALQLIELFRWSHEATLASHDTSVERERTKFSAAFPRWAKSSVFSAIAANENGDLPAPETIGQFLSLMLMSMPDDNVLPDLFENLQARSPKMWMPNQERLGEREAVQATIENVLVTWGGDDPARQFYVASGLEKLRKLPRIDEFEADLTYLCALDALSSGNFYEACQHAEKALELCLTRSIGPLKLDIAKLNFSLAVAQDAFKRASAERSFRILCKSVQPRDAARWKLGEGPIDYSMRLAAADHAAWFWDNIVRPYEGVEIEAPLQENSEIIRAYAGLLWSVASEDEVRGFIKQFRRKLKHKLRDVRGDTFFTISSKMVADIAPRMRQMPTYPGIPKEPYELANLMAATHLKLASLLPRDVLEARDYLKQTVLMLAADRNDVDMVKALVDRLVHDRMRDGINAQDALGRTALHSAAKVGADRCFEILLAAGANPTLQTYTGKTPALFAAEFGRTTIFEMRLKCTAYEIGRDELKRAYELAQESAENFKAKRKDYAIQGYKIAGRIGFQRIAALALDALGE</sequence>
<evidence type="ECO:0000256" key="3">
    <source>
        <dbReference type="PROSITE-ProRule" id="PRU00023"/>
    </source>
</evidence>
<keyword evidence="5" id="KW-1185">Reference proteome</keyword>
<dbReference type="SMART" id="SM00248">
    <property type="entry name" value="ANK"/>
    <property type="match status" value="3"/>
</dbReference>
<dbReference type="Proteomes" id="UP000182045">
    <property type="component" value="Unassembled WGS sequence"/>
</dbReference>
<dbReference type="Gene3D" id="1.25.40.20">
    <property type="entry name" value="Ankyrin repeat-containing domain"/>
    <property type="match status" value="1"/>
</dbReference>
<keyword evidence="1" id="KW-0677">Repeat</keyword>
<gene>
    <name evidence="4" type="ORF">Ga0058931_1267</name>
</gene>
<organism evidence="4 5">
    <name type="scientific">Roseibaca calidilacus</name>
    <dbReference type="NCBI Taxonomy" id="1666912"/>
    <lineage>
        <taxon>Bacteria</taxon>
        <taxon>Pseudomonadati</taxon>
        <taxon>Pseudomonadota</taxon>
        <taxon>Alphaproteobacteria</taxon>
        <taxon>Rhodobacterales</taxon>
        <taxon>Paracoccaceae</taxon>
        <taxon>Roseinatronobacter</taxon>
    </lineage>
</organism>
<evidence type="ECO:0000256" key="1">
    <source>
        <dbReference type="ARBA" id="ARBA00022737"/>
    </source>
</evidence>
<dbReference type="Pfam" id="PF12796">
    <property type="entry name" value="Ank_2"/>
    <property type="match status" value="1"/>
</dbReference>
<protein>
    <submittedName>
        <fullName evidence="4">Ankyrin repeat-containing protein</fullName>
    </submittedName>
</protein>
<dbReference type="PANTHER" id="PTHR24173:SF74">
    <property type="entry name" value="ANKYRIN REPEAT DOMAIN-CONTAINING PROTEIN 16"/>
    <property type="match status" value="1"/>
</dbReference>
<dbReference type="PANTHER" id="PTHR24173">
    <property type="entry name" value="ANKYRIN REPEAT CONTAINING"/>
    <property type="match status" value="1"/>
</dbReference>
<dbReference type="InterPro" id="IPR036770">
    <property type="entry name" value="Ankyrin_rpt-contain_sf"/>
</dbReference>
<keyword evidence="2 3" id="KW-0040">ANK repeat</keyword>